<dbReference type="EMBL" id="JBHSGA010000011">
    <property type="protein sequence ID" value="MFC4526103.1"/>
    <property type="molecule type" value="Genomic_DNA"/>
</dbReference>
<sequence>MLGRTGLAIVLALGFSVAVRAQVISNAGPEVTTYGVIQPLARQMGMASLGTLNERVGNTLSPSIGMDGTAGWWTPPSGWVRVMGEQVDNHYRALTDPEVKGDLLGIQAGVDVWRDRQPSGQGDAVGVYLAYTHSRGDVTGLVTNQSATAEENEPAGTTRLDGYGGGAYWTHMGAGGWYTDAVLQGTHYSGHASAAHAYLPISGEGYVASLEAGYPFAFELGAPFILEPQAQFVWQHTSFGSKNDGLTDVDLGSSSGVSGRLGVRGQWTIAEEGGSVYQPFLRTNVWRDWSGEVTTTYAGIVQVPVQQQITRIDVAAGLTATIDPRRHFGFYIQIGTRFTLTESDHRRQDGVWGSGGVRLSW</sequence>
<dbReference type="InterPro" id="IPR006315">
    <property type="entry name" value="OM_autotransptr_brl_dom"/>
</dbReference>
<dbReference type="NCBIfam" id="TIGR01414">
    <property type="entry name" value="autotrans_barl"/>
    <property type="match status" value="1"/>
</dbReference>
<gene>
    <name evidence="3" type="ORF">ACFO5W_05580</name>
</gene>
<organism evidence="3 4">
    <name type="scientific">Dyella halodurans</name>
    <dbReference type="NCBI Taxonomy" id="1920171"/>
    <lineage>
        <taxon>Bacteria</taxon>
        <taxon>Pseudomonadati</taxon>
        <taxon>Pseudomonadota</taxon>
        <taxon>Gammaproteobacteria</taxon>
        <taxon>Lysobacterales</taxon>
        <taxon>Rhodanobacteraceae</taxon>
        <taxon>Dyella</taxon>
    </lineage>
</organism>
<protein>
    <submittedName>
        <fullName evidence="3">Autotransporter outer membrane beta-barrel domain-containing protein</fullName>
    </submittedName>
</protein>
<name>A0ABV9BZL7_9GAMM</name>
<dbReference type="PROSITE" id="PS51208">
    <property type="entry name" value="AUTOTRANSPORTER"/>
    <property type="match status" value="1"/>
</dbReference>
<dbReference type="InterPro" id="IPR051551">
    <property type="entry name" value="Autotransporter_adhesion"/>
</dbReference>
<proteinExistence type="predicted"/>
<dbReference type="Pfam" id="PF03797">
    <property type="entry name" value="Autotransporter"/>
    <property type="match status" value="1"/>
</dbReference>
<comment type="caution">
    <text evidence="3">The sequence shown here is derived from an EMBL/GenBank/DDBJ whole genome shotgun (WGS) entry which is preliminary data.</text>
</comment>
<evidence type="ECO:0000313" key="3">
    <source>
        <dbReference type="EMBL" id="MFC4526103.1"/>
    </source>
</evidence>
<dbReference type="SUPFAM" id="SSF103515">
    <property type="entry name" value="Autotransporter"/>
    <property type="match status" value="1"/>
</dbReference>
<dbReference type="PANTHER" id="PTHR35037">
    <property type="entry name" value="C-TERMINAL REGION OF AIDA-LIKE PROTEIN"/>
    <property type="match status" value="1"/>
</dbReference>
<evidence type="ECO:0000256" key="1">
    <source>
        <dbReference type="SAM" id="SignalP"/>
    </source>
</evidence>
<accession>A0ABV9BZL7</accession>
<evidence type="ECO:0000259" key="2">
    <source>
        <dbReference type="PROSITE" id="PS51208"/>
    </source>
</evidence>
<dbReference type="InterPro" id="IPR005546">
    <property type="entry name" value="Autotransporte_beta"/>
</dbReference>
<reference evidence="4" key="1">
    <citation type="journal article" date="2019" name="Int. J. Syst. Evol. Microbiol.">
        <title>The Global Catalogue of Microorganisms (GCM) 10K type strain sequencing project: providing services to taxonomists for standard genome sequencing and annotation.</title>
        <authorList>
            <consortium name="The Broad Institute Genomics Platform"/>
            <consortium name="The Broad Institute Genome Sequencing Center for Infectious Disease"/>
            <person name="Wu L."/>
            <person name="Ma J."/>
        </authorList>
    </citation>
    <scope>NUCLEOTIDE SEQUENCE [LARGE SCALE GENOMIC DNA]</scope>
    <source>
        <strain evidence="4">CCM 4481</strain>
    </source>
</reference>
<dbReference type="Proteomes" id="UP001595961">
    <property type="component" value="Unassembled WGS sequence"/>
</dbReference>
<dbReference type="Gene3D" id="2.40.128.130">
    <property type="entry name" value="Autotransporter beta-domain"/>
    <property type="match status" value="1"/>
</dbReference>
<dbReference type="SMART" id="SM00869">
    <property type="entry name" value="Autotransporter"/>
    <property type="match status" value="1"/>
</dbReference>
<keyword evidence="1" id="KW-0732">Signal</keyword>
<keyword evidence="4" id="KW-1185">Reference proteome</keyword>
<dbReference type="PANTHER" id="PTHR35037:SF3">
    <property type="entry name" value="C-TERMINAL REGION OF AIDA-LIKE PROTEIN"/>
    <property type="match status" value="1"/>
</dbReference>
<dbReference type="RefSeq" id="WP_266151087.1">
    <property type="nucleotide sequence ID" value="NZ_CP064028.1"/>
</dbReference>
<feature type="domain" description="Autotransporter" evidence="2">
    <location>
        <begin position="71"/>
        <end position="361"/>
    </location>
</feature>
<feature type="chain" id="PRO_5047421219" evidence="1">
    <location>
        <begin position="22"/>
        <end position="361"/>
    </location>
</feature>
<evidence type="ECO:0000313" key="4">
    <source>
        <dbReference type="Proteomes" id="UP001595961"/>
    </source>
</evidence>
<dbReference type="InterPro" id="IPR036709">
    <property type="entry name" value="Autotransporte_beta_dom_sf"/>
</dbReference>
<feature type="signal peptide" evidence="1">
    <location>
        <begin position="1"/>
        <end position="21"/>
    </location>
</feature>